<dbReference type="CDD" id="cd02440">
    <property type="entry name" value="AdoMet_MTases"/>
    <property type="match status" value="1"/>
</dbReference>
<dbReference type="Proteomes" id="UP001172687">
    <property type="component" value="Unassembled WGS sequence"/>
</dbReference>
<dbReference type="RefSeq" id="WP_208674004.1">
    <property type="nucleotide sequence ID" value="NZ_CP070380.1"/>
</dbReference>
<dbReference type="SUPFAM" id="SSF53335">
    <property type="entry name" value="S-adenosyl-L-methionine-dependent methyltransferases"/>
    <property type="match status" value="1"/>
</dbReference>
<comment type="caution">
    <text evidence="6">The sequence shown here is derived from an EMBL/GenBank/DDBJ whole genome shotgun (WGS) entry which is preliminary data.</text>
</comment>
<accession>A0ABT8HIG0</accession>
<keyword evidence="4" id="KW-0949">S-adenosyl-L-methionine</keyword>
<keyword evidence="3" id="KW-0808">Transferase</keyword>
<dbReference type="Pfam" id="PF02353">
    <property type="entry name" value="CMAS"/>
    <property type="match status" value="1"/>
</dbReference>
<dbReference type="NCBIfam" id="NF040660">
    <property type="entry name" value="mycolic_MTase"/>
    <property type="match status" value="1"/>
</dbReference>
<dbReference type="InterPro" id="IPR003333">
    <property type="entry name" value="CMAS"/>
</dbReference>
<sequence>MAKSSVNPPAAGKNMEPHFEEVQAHYDLSDDFFGLFQDPSRTYSCAFYERDDVTLAEAQMAKIDLALGKLELKPGMTLLDIGCGWGSVLQRAVEKYDVNVVGLTLSRNQCRFAQELLDGLDTERSRRILLRGWEQFDEPVDRIVSIEAIEAFPQERYAPFFQMCSRALPRGGRMLLQAILGHPLKKWPEMGIPIVMSDLKFMRFIAKEIFPGGSVPSEENIVELSADAGFTLERTQFLNQDYVRTLDTWAQALEAHHDEAVAATSEEVYQRYMKYLTGCSDFFNRGISELGQFTLVKT</sequence>
<evidence type="ECO:0000256" key="3">
    <source>
        <dbReference type="ARBA" id="ARBA00022679"/>
    </source>
</evidence>
<dbReference type="InterPro" id="IPR029063">
    <property type="entry name" value="SAM-dependent_MTases_sf"/>
</dbReference>
<dbReference type="PANTHER" id="PTHR43667">
    <property type="entry name" value="CYCLOPROPANE-FATTY-ACYL-PHOSPHOLIPID SYNTHASE"/>
    <property type="match status" value="1"/>
</dbReference>
<name>A0ABT8HIG0_MYCAO</name>
<keyword evidence="7" id="KW-1185">Reference proteome</keyword>
<evidence type="ECO:0000313" key="7">
    <source>
        <dbReference type="Proteomes" id="UP001172687"/>
    </source>
</evidence>
<dbReference type="EMBL" id="JAUHTC010000065">
    <property type="protein sequence ID" value="MDN4520082.1"/>
    <property type="molecule type" value="Genomic_DNA"/>
</dbReference>
<comment type="similarity">
    <text evidence="1">Belongs to the CFA/CMAS family.</text>
</comment>
<organism evidence="6 7">
    <name type="scientific">Mycolicibacterium austroafricanum</name>
    <name type="common">Mycobacterium austroafricanum</name>
    <dbReference type="NCBI Taxonomy" id="39687"/>
    <lineage>
        <taxon>Bacteria</taxon>
        <taxon>Bacillati</taxon>
        <taxon>Actinomycetota</taxon>
        <taxon>Actinomycetes</taxon>
        <taxon>Mycobacteriales</taxon>
        <taxon>Mycobacteriaceae</taxon>
        <taxon>Mycolicibacterium</taxon>
    </lineage>
</organism>
<dbReference type="GO" id="GO:0008168">
    <property type="term" value="F:methyltransferase activity"/>
    <property type="evidence" value="ECO:0007669"/>
    <property type="project" value="UniProtKB-KW"/>
</dbReference>
<gene>
    <name evidence="6" type="ORF">QYF68_19995</name>
</gene>
<evidence type="ECO:0000256" key="2">
    <source>
        <dbReference type="ARBA" id="ARBA00022603"/>
    </source>
</evidence>
<evidence type="ECO:0000256" key="1">
    <source>
        <dbReference type="ARBA" id="ARBA00010815"/>
    </source>
</evidence>
<dbReference type="PANTHER" id="PTHR43667:SF1">
    <property type="entry name" value="CYCLOPROPANE-FATTY-ACYL-PHOSPHOLIPID SYNTHASE"/>
    <property type="match status" value="1"/>
</dbReference>
<dbReference type="InterPro" id="IPR050723">
    <property type="entry name" value="CFA/CMAS"/>
</dbReference>
<evidence type="ECO:0000313" key="6">
    <source>
        <dbReference type="EMBL" id="MDN4520082.1"/>
    </source>
</evidence>
<dbReference type="PIRSF" id="PIRSF003085">
    <property type="entry name" value="CMAS"/>
    <property type="match status" value="1"/>
</dbReference>
<keyword evidence="5" id="KW-0443">Lipid metabolism</keyword>
<keyword evidence="2 6" id="KW-0489">Methyltransferase</keyword>
<dbReference type="InterPro" id="IPR047672">
    <property type="entry name" value="CMAS_actinobact"/>
</dbReference>
<reference evidence="6" key="1">
    <citation type="submission" date="2023-07" db="EMBL/GenBank/DDBJ databases">
        <title>Degradation of tert-butanol by M. austroafricanum TBA100.</title>
        <authorList>
            <person name="Helbich S."/>
            <person name="Vainshtein Y."/>
        </authorList>
    </citation>
    <scope>NUCLEOTIDE SEQUENCE</scope>
    <source>
        <strain evidence="6">TBA100</strain>
    </source>
</reference>
<dbReference type="GO" id="GO:0032259">
    <property type="term" value="P:methylation"/>
    <property type="evidence" value="ECO:0007669"/>
    <property type="project" value="UniProtKB-KW"/>
</dbReference>
<protein>
    <submittedName>
        <fullName evidence="6">Cyclopropane mycolic acid synthase family methyltransferase</fullName>
    </submittedName>
</protein>
<proteinExistence type="inferred from homology"/>
<evidence type="ECO:0000256" key="4">
    <source>
        <dbReference type="ARBA" id="ARBA00022691"/>
    </source>
</evidence>
<evidence type="ECO:0000256" key="5">
    <source>
        <dbReference type="ARBA" id="ARBA00023098"/>
    </source>
</evidence>
<dbReference type="Gene3D" id="3.40.50.150">
    <property type="entry name" value="Vaccinia Virus protein VP39"/>
    <property type="match status" value="1"/>
</dbReference>